<dbReference type="InterPro" id="IPR036900">
    <property type="entry name" value="A-D-PHexomutase_C_sf"/>
</dbReference>
<evidence type="ECO:0000256" key="12">
    <source>
        <dbReference type="ARBA" id="ARBA00039995"/>
    </source>
</evidence>
<dbReference type="PATRIC" id="fig|1423808.3.peg.2309"/>
<dbReference type="GO" id="GO:0004614">
    <property type="term" value="F:phosphoglucomutase activity"/>
    <property type="evidence" value="ECO:0007669"/>
    <property type="project" value="UniProtKB-EC"/>
</dbReference>
<dbReference type="CDD" id="cd05799">
    <property type="entry name" value="PGM2"/>
    <property type="match status" value="1"/>
</dbReference>
<dbReference type="Pfam" id="PF02880">
    <property type="entry name" value="PGM_PMM_III"/>
    <property type="match status" value="1"/>
</dbReference>
<dbReference type="Pfam" id="PF02878">
    <property type="entry name" value="PGM_PMM_I"/>
    <property type="match status" value="1"/>
</dbReference>
<evidence type="ECO:0000256" key="10">
    <source>
        <dbReference type="ARBA" id="ARBA00022842"/>
    </source>
</evidence>
<dbReference type="SUPFAM" id="SSF55957">
    <property type="entry name" value="Phosphoglucomutase, C-terminal domain"/>
    <property type="match status" value="1"/>
</dbReference>
<evidence type="ECO:0000259" key="17">
    <source>
        <dbReference type="Pfam" id="PF02878"/>
    </source>
</evidence>
<dbReference type="InterPro" id="IPR005844">
    <property type="entry name" value="A-D-PHexomutase_a/b/a-I"/>
</dbReference>
<dbReference type="GO" id="GO:0008973">
    <property type="term" value="F:phosphopentomutase activity"/>
    <property type="evidence" value="ECO:0007669"/>
    <property type="project" value="TreeGrafter"/>
</dbReference>
<evidence type="ECO:0000256" key="6">
    <source>
        <dbReference type="ARBA" id="ARBA00012728"/>
    </source>
</evidence>
<dbReference type="Proteomes" id="UP000051581">
    <property type="component" value="Unassembled WGS sequence"/>
</dbReference>
<dbReference type="Gene3D" id="3.40.120.10">
    <property type="entry name" value="Alpha-D-Glucose-1,6-Bisphosphate, subunit A, domain 3"/>
    <property type="match status" value="3"/>
</dbReference>
<evidence type="ECO:0000313" key="21">
    <source>
        <dbReference type="Proteomes" id="UP000051581"/>
    </source>
</evidence>
<evidence type="ECO:0000259" key="16">
    <source>
        <dbReference type="Pfam" id="PF00408"/>
    </source>
</evidence>
<evidence type="ECO:0000256" key="14">
    <source>
        <dbReference type="ARBA" id="ARBA00041467"/>
    </source>
</evidence>
<comment type="similarity">
    <text evidence="5 15">Belongs to the phosphohexose mutase family.</text>
</comment>
<dbReference type="GO" id="GO:0006006">
    <property type="term" value="P:glucose metabolic process"/>
    <property type="evidence" value="ECO:0007669"/>
    <property type="project" value="UniProtKB-KW"/>
</dbReference>
<keyword evidence="7" id="KW-0119">Carbohydrate metabolism</keyword>
<dbReference type="Pfam" id="PF00408">
    <property type="entry name" value="PGM_PMM_IV"/>
    <property type="match status" value="1"/>
</dbReference>
<feature type="domain" description="Alpha-D-phosphohexomutase alpha/beta/alpha" evidence="19">
    <location>
        <begin position="329"/>
        <end position="455"/>
    </location>
</feature>
<evidence type="ECO:0000256" key="8">
    <source>
        <dbReference type="ARBA" id="ARBA00022553"/>
    </source>
</evidence>
<dbReference type="InterPro" id="IPR005846">
    <property type="entry name" value="A-D-PHexomutase_a/b/a-III"/>
</dbReference>
<dbReference type="InterPro" id="IPR005843">
    <property type="entry name" value="A-D-PHexomutase_C"/>
</dbReference>
<dbReference type="GO" id="GO:0000287">
    <property type="term" value="F:magnesium ion binding"/>
    <property type="evidence" value="ECO:0007669"/>
    <property type="project" value="InterPro"/>
</dbReference>
<dbReference type="PANTHER" id="PTHR45745:SF1">
    <property type="entry name" value="PHOSPHOGLUCOMUTASE 2B-RELATED"/>
    <property type="match status" value="1"/>
</dbReference>
<keyword evidence="10 15" id="KW-0460">Magnesium</keyword>
<keyword evidence="9 15" id="KW-0479">Metal-binding</keyword>
<evidence type="ECO:0000256" key="9">
    <source>
        <dbReference type="ARBA" id="ARBA00022723"/>
    </source>
</evidence>
<comment type="catalytic activity">
    <reaction evidence="1">
        <text>alpha-D-glucose 1-phosphate = alpha-D-glucose 6-phosphate</text>
        <dbReference type="Rhea" id="RHEA:23536"/>
        <dbReference type="ChEBI" id="CHEBI:58225"/>
        <dbReference type="ChEBI" id="CHEBI:58601"/>
        <dbReference type="EC" id="5.4.2.2"/>
    </reaction>
</comment>
<evidence type="ECO:0000256" key="2">
    <source>
        <dbReference type="ARBA" id="ARBA00001946"/>
    </source>
</evidence>
<proteinExistence type="inferred from homology"/>
<gene>
    <name evidence="20" type="ORF">FD17_GL002275</name>
</gene>
<dbReference type="OrthoDB" id="9806956at2"/>
<dbReference type="InterPro" id="IPR005845">
    <property type="entry name" value="A-D-PHexomutase_a/b/a-II"/>
</dbReference>
<evidence type="ECO:0000256" key="1">
    <source>
        <dbReference type="ARBA" id="ARBA00000443"/>
    </source>
</evidence>
<keyword evidence="21" id="KW-1185">Reference proteome</keyword>
<keyword evidence="8" id="KW-0597">Phosphoprotein</keyword>
<dbReference type="RefSeq" id="WP_057824504.1">
    <property type="nucleotide sequence ID" value="NZ_AZEA01000006.1"/>
</dbReference>
<keyword evidence="11" id="KW-0413">Isomerase</keyword>
<dbReference type="SUPFAM" id="SSF53738">
    <property type="entry name" value="Phosphoglucomutase, first 3 domains"/>
    <property type="match status" value="3"/>
</dbReference>
<dbReference type="GO" id="GO:0006166">
    <property type="term" value="P:purine ribonucleoside salvage"/>
    <property type="evidence" value="ECO:0007669"/>
    <property type="project" value="TreeGrafter"/>
</dbReference>
<dbReference type="EC" id="5.4.2.2" evidence="6"/>
<keyword evidence="7" id="KW-0313">Glucose metabolism</keyword>
<sequence length="581" mass="64669">MDDKIKDAYQQWVKQPNLPENLVLDLNKMKNDSDKTTDAFGTVLSFGTAGMRGVLGAGTNRMNIYTVRQAAEGLASFMDTLDEATRKRGVAISFDSRYHSKEFAHESAKVLGYHHIPTFVFDDIRPTPELSFAVRHLNTYAGIMITASHNPKQYNGFKIYGQDGGQMPPKESDLITSYIRKNSDLFAINVTPEQDLREAKIMNLIGEAVDQAYLAKVKTVNIDLDLIKNVGANMKFVYSPLHGTGKVIARRALEEAGFKNYVVVPEQTIADPEFPTTPFPNPEFPQAFDLATKLGKKISADVLIASDPDADRLGCAVRQPDGSYQLLSGNQIASVLLNYILAAKKKAGDLPADGTIVKSIVSTDLAPKIAASYGVATNNVLTGFKFIAEAIHHYETEHDHTFLFGFEESFGYLIKPFVRDKDAIQTVLLLAEVAAYYKSQNKTLYDGVQEMFKKYGYYAEKTIAKEFDGLDGKDKMAHIMSELRDNPLTEFNGHKVLSHADYQSSELTDQNGKKTAIDLPKSNVLKYWLDDETWLAVRPSGTEPKVKFYLEVDDKSQDAADKKLASYVDAVDKMIDKLINN</sequence>
<evidence type="ECO:0000256" key="13">
    <source>
        <dbReference type="ARBA" id="ARBA00041398"/>
    </source>
</evidence>
<evidence type="ECO:0000256" key="4">
    <source>
        <dbReference type="ARBA" id="ARBA00005189"/>
    </source>
</evidence>
<feature type="domain" description="Alpha-D-phosphohexomutase C-terminal" evidence="16">
    <location>
        <begin position="521"/>
        <end position="558"/>
    </location>
</feature>
<dbReference type="InterPro" id="IPR005841">
    <property type="entry name" value="Alpha-D-phosphohexomutase_SF"/>
</dbReference>
<name>A0A0R1KZC6_9LACO</name>
<dbReference type="EMBL" id="AZEA01000006">
    <property type="protein sequence ID" value="KRK88805.1"/>
    <property type="molecule type" value="Genomic_DNA"/>
</dbReference>
<evidence type="ECO:0000256" key="7">
    <source>
        <dbReference type="ARBA" id="ARBA00022526"/>
    </source>
</evidence>
<evidence type="ECO:0000313" key="20">
    <source>
        <dbReference type="EMBL" id="KRK88805.1"/>
    </source>
</evidence>
<comment type="caution">
    <text evidence="20">The sequence shown here is derived from an EMBL/GenBank/DDBJ whole genome shotgun (WGS) entry which is preliminary data.</text>
</comment>
<dbReference type="PROSITE" id="PS00710">
    <property type="entry name" value="PGM_PMM"/>
    <property type="match status" value="1"/>
</dbReference>
<dbReference type="Pfam" id="PF02879">
    <property type="entry name" value="PGM_PMM_II"/>
    <property type="match status" value="1"/>
</dbReference>
<feature type="domain" description="Alpha-D-phosphohexomutase alpha/beta/alpha" evidence="18">
    <location>
        <begin position="226"/>
        <end position="316"/>
    </location>
</feature>
<reference evidence="20 21" key="1">
    <citation type="journal article" date="2015" name="Genome Announc.">
        <title>Expanding the biotechnology potential of lactobacilli through comparative genomics of 213 strains and associated genera.</title>
        <authorList>
            <person name="Sun Z."/>
            <person name="Harris H.M."/>
            <person name="McCann A."/>
            <person name="Guo C."/>
            <person name="Argimon S."/>
            <person name="Zhang W."/>
            <person name="Yang X."/>
            <person name="Jeffery I.B."/>
            <person name="Cooney J.C."/>
            <person name="Kagawa T.F."/>
            <person name="Liu W."/>
            <person name="Song Y."/>
            <person name="Salvetti E."/>
            <person name="Wrobel A."/>
            <person name="Rasinkangas P."/>
            <person name="Parkhill J."/>
            <person name="Rea M.C."/>
            <person name="O'Sullivan O."/>
            <person name="Ritari J."/>
            <person name="Douillard F.P."/>
            <person name="Paul Ross R."/>
            <person name="Yang R."/>
            <person name="Briner A.E."/>
            <person name="Felis G.E."/>
            <person name="de Vos W.M."/>
            <person name="Barrangou R."/>
            <person name="Klaenhammer T.R."/>
            <person name="Caufield P.W."/>
            <person name="Cui Y."/>
            <person name="Zhang H."/>
            <person name="O'Toole P.W."/>
        </authorList>
    </citation>
    <scope>NUCLEOTIDE SEQUENCE [LARGE SCALE GENOMIC DNA]</scope>
    <source>
        <strain evidence="20 21">DSM 19904</strain>
    </source>
</reference>
<evidence type="ECO:0000256" key="3">
    <source>
        <dbReference type="ARBA" id="ARBA00005164"/>
    </source>
</evidence>
<feature type="domain" description="Alpha-D-phosphohexomutase alpha/beta/alpha" evidence="17">
    <location>
        <begin position="45"/>
        <end position="183"/>
    </location>
</feature>
<evidence type="ECO:0000256" key="5">
    <source>
        <dbReference type="ARBA" id="ARBA00010231"/>
    </source>
</evidence>
<dbReference type="PRINTS" id="PR00509">
    <property type="entry name" value="PGMPMM"/>
</dbReference>
<evidence type="ECO:0000259" key="18">
    <source>
        <dbReference type="Pfam" id="PF02879"/>
    </source>
</evidence>
<organism evidence="20 21">
    <name type="scientific">Lentilactobacillus sunkii DSM 19904</name>
    <dbReference type="NCBI Taxonomy" id="1423808"/>
    <lineage>
        <taxon>Bacteria</taxon>
        <taxon>Bacillati</taxon>
        <taxon>Bacillota</taxon>
        <taxon>Bacilli</taxon>
        <taxon>Lactobacillales</taxon>
        <taxon>Lactobacillaceae</taxon>
        <taxon>Lentilactobacillus</taxon>
    </lineage>
</organism>
<protein>
    <recommendedName>
        <fullName evidence="12">Phosphoglucomutase</fullName>
        <ecNumber evidence="6">5.4.2.2</ecNumber>
    </recommendedName>
    <alternativeName>
        <fullName evidence="14">Alpha-phosphoglucomutase</fullName>
    </alternativeName>
    <alternativeName>
        <fullName evidence="13">Glucose phosphomutase</fullName>
    </alternativeName>
</protein>
<comment type="pathway">
    <text evidence="4">Lipid metabolism.</text>
</comment>
<evidence type="ECO:0000259" key="19">
    <source>
        <dbReference type="Pfam" id="PF02880"/>
    </source>
</evidence>
<dbReference type="PANTHER" id="PTHR45745">
    <property type="entry name" value="PHOSPHOMANNOMUTASE 45A"/>
    <property type="match status" value="1"/>
</dbReference>
<dbReference type="Gene3D" id="3.30.310.50">
    <property type="entry name" value="Alpha-D-phosphohexomutase, C-terminal domain"/>
    <property type="match status" value="1"/>
</dbReference>
<dbReference type="InterPro" id="IPR016055">
    <property type="entry name" value="A-D-PHexomutase_a/b/a-I/II/III"/>
</dbReference>
<dbReference type="AlphaFoldDB" id="A0A0R1KZC6"/>
<evidence type="ECO:0000256" key="15">
    <source>
        <dbReference type="RuleBase" id="RU004326"/>
    </source>
</evidence>
<comment type="pathway">
    <text evidence="3">Glycolipid metabolism; diglucosyl-diacylglycerol biosynthesis.</text>
</comment>
<evidence type="ECO:0000256" key="11">
    <source>
        <dbReference type="ARBA" id="ARBA00023235"/>
    </source>
</evidence>
<dbReference type="InterPro" id="IPR016066">
    <property type="entry name" value="A-D-PHexomutase_CS"/>
</dbReference>
<accession>A0A0R1KZC6</accession>
<comment type="cofactor">
    <cofactor evidence="2">
        <name>Mg(2+)</name>
        <dbReference type="ChEBI" id="CHEBI:18420"/>
    </cofactor>
</comment>